<reference evidence="3 4" key="1">
    <citation type="submission" date="2018-10" db="EMBL/GenBank/DDBJ databases">
        <title>Genomic Encyclopedia of Type Strains, Phase IV (KMG-IV): sequencing the most valuable type-strain genomes for metagenomic binning, comparative biology and taxonomic classification.</title>
        <authorList>
            <person name="Goeker M."/>
        </authorList>
    </citation>
    <scope>NUCLEOTIDE SEQUENCE [LARGE SCALE GENOMIC DNA]</scope>
    <source>
        <strain evidence="3 4">DSM 25080</strain>
    </source>
</reference>
<gene>
    <name evidence="3" type="ORF">DFR27_1555</name>
</gene>
<evidence type="ECO:0000259" key="2">
    <source>
        <dbReference type="Pfam" id="PF08241"/>
    </source>
</evidence>
<organism evidence="3 4">
    <name type="scientific">Umboniibacter marinipuniceus</name>
    <dbReference type="NCBI Taxonomy" id="569599"/>
    <lineage>
        <taxon>Bacteria</taxon>
        <taxon>Pseudomonadati</taxon>
        <taxon>Pseudomonadota</taxon>
        <taxon>Gammaproteobacteria</taxon>
        <taxon>Cellvibrionales</taxon>
        <taxon>Cellvibrionaceae</taxon>
        <taxon>Umboniibacter</taxon>
    </lineage>
</organism>
<protein>
    <submittedName>
        <fullName evidence="3">Methyltransferase family protein</fullName>
    </submittedName>
</protein>
<dbReference type="SUPFAM" id="SSF53335">
    <property type="entry name" value="S-adenosyl-L-methionine-dependent methyltransferases"/>
    <property type="match status" value="1"/>
</dbReference>
<evidence type="ECO:0000313" key="3">
    <source>
        <dbReference type="EMBL" id="RMA80192.1"/>
    </source>
</evidence>
<dbReference type="GO" id="GO:0008757">
    <property type="term" value="F:S-adenosylmethionine-dependent methyltransferase activity"/>
    <property type="evidence" value="ECO:0007669"/>
    <property type="project" value="InterPro"/>
</dbReference>
<dbReference type="RefSeq" id="WP_121876871.1">
    <property type="nucleotide sequence ID" value="NZ_REFJ01000003.1"/>
</dbReference>
<dbReference type="Pfam" id="PF08241">
    <property type="entry name" value="Methyltransf_11"/>
    <property type="match status" value="1"/>
</dbReference>
<dbReference type="AlphaFoldDB" id="A0A3M0AMJ1"/>
<evidence type="ECO:0000313" key="4">
    <source>
        <dbReference type="Proteomes" id="UP000267187"/>
    </source>
</evidence>
<proteinExistence type="predicted"/>
<comment type="caution">
    <text evidence="3">The sequence shown here is derived from an EMBL/GenBank/DDBJ whole genome shotgun (WGS) entry which is preliminary data.</text>
</comment>
<evidence type="ECO:0000256" key="1">
    <source>
        <dbReference type="ARBA" id="ARBA00022679"/>
    </source>
</evidence>
<dbReference type="EMBL" id="REFJ01000003">
    <property type="protein sequence ID" value="RMA80192.1"/>
    <property type="molecule type" value="Genomic_DNA"/>
</dbReference>
<keyword evidence="3" id="KW-0489">Methyltransferase</keyword>
<dbReference type="OrthoDB" id="9760689at2"/>
<dbReference type="CDD" id="cd02440">
    <property type="entry name" value="AdoMet_MTases"/>
    <property type="match status" value="1"/>
</dbReference>
<name>A0A3M0AMJ1_9GAMM</name>
<dbReference type="PANTHER" id="PTHR44068">
    <property type="entry name" value="ZGC:194242"/>
    <property type="match status" value="1"/>
</dbReference>
<dbReference type="InterPro" id="IPR050447">
    <property type="entry name" value="Erg6_SMT_methyltransf"/>
</dbReference>
<dbReference type="Proteomes" id="UP000267187">
    <property type="component" value="Unassembled WGS sequence"/>
</dbReference>
<dbReference type="InterPro" id="IPR029063">
    <property type="entry name" value="SAM-dependent_MTases_sf"/>
</dbReference>
<accession>A0A3M0AMJ1</accession>
<feature type="domain" description="Methyltransferase type 11" evidence="2">
    <location>
        <begin position="18"/>
        <end position="119"/>
    </location>
</feature>
<keyword evidence="4" id="KW-1185">Reference proteome</keyword>
<dbReference type="PANTHER" id="PTHR44068:SF11">
    <property type="entry name" value="GERANYL DIPHOSPHATE 2-C-METHYLTRANSFERASE"/>
    <property type="match status" value="1"/>
</dbReference>
<dbReference type="InterPro" id="IPR013216">
    <property type="entry name" value="Methyltransf_11"/>
</dbReference>
<sequence length="236" mass="27210">MLTVDFKTMGLSAGDRVLDLGCGEGRHVISLACEAEIEAVGIDLGFGDLTTAKSRMQDCAAFRHPQSQFLISQANGLSLPFADASFDHVICSEVLEHIPDWEGVLAEIIRVLKPSGSFAVSVPRAWPERFCWWLSSAYHEVPGGHIRIFKARDLNSRIQAEGLRRYAKHWAHALHVPYWWLQCWRWDKRETSRLVKYYHRLLVWDLMKRPRVTRWAEKLLNPLMGKSVVMYYTKDQ</sequence>
<dbReference type="GO" id="GO:0032259">
    <property type="term" value="P:methylation"/>
    <property type="evidence" value="ECO:0007669"/>
    <property type="project" value="UniProtKB-KW"/>
</dbReference>
<dbReference type="Gene3D" id="3.40.50.150">
    <property type="entry name" value="Vaccinia Virus protein VP39"/>
    <property type="match status" value="1"/>
</dbReference>
<keyword evidence="1 3" id="KW-0808">Transferase</keyword>